<proteinExistence type="predicted"/>
<comment type="caution">
    <text evidence="1">The sequence shown here is derived from an EMBL/GenBank/DDBJ whole genome shotgun (WGS) entry which is preliminary data.</text>
</comment>
<dbReference type="Proteomes" id="UP001550535">
    <property type="component" value="Unassembled WGS sequence"/>
</dbReference>
<organism evidence="1 2">
    <name type="scientific">Nocardia niwae</name>
    <dbReference type="NCBI Taxonomy" id="626084"/>
    <lineage>
        <taxon>Bacteria</taxon>
        <taxon>Bacillati</taxon>
        <taxon>Actinomycetota</taxon>
        <taxon>Actinomycetes</taxon>
        <taxon>Mycobacteriales</taxon>
        <taxon>Nocardiaceae</taxon>
        <taxon>Nocardia</taxon>
    </lineage>
</organism>
<name>A0ABV2XD38_9NOCA</name>
<evidence type="ECO:0000313" key="1">
    <source>
        <dbReference type="EMBL" id="MEU2123807.1"/>
    </source>
</evidence>
<evidence type="ECO:0000313" key="2">
    <source>
        <dbReference type="Proteomes" id="UP001550535"/>
    </source>
</evidence>
<protein>
    <submittedName>
        <fullName evidence="1">Uncharacterized protein</fullName>
    </submittedName>
</protein>
<dbReference type="EMBL" id="JBEYBR010000046">
    <property type="protein sequence ID" value="MEU2123807.1"/>
    <property type="molecule type" value="Genomic_DNA"/>
</dbReference>
<dbReference type="RefSeq" id="WP_063019718.1">
    <property type="nucleotide sequence ID" value="NZ_JBEYBR010000046.1"/>
</dbReference>
<sequence>MGTTTGSGEVVQHFTSGGRIAKSELEWWTNREGCRHVAETVLAHVTSTPYAIASKDIVQLQTSHALGNVKRAEAEEVGSIRDWFPDFAFTHLFHLMLEEVQRLFSWDEFYEWCQGDVVRRWLWEPAREMVASAKVEGFGYKQARDAMRWRIGNFYYSFLRELYVIAALRERGLPMRFHPLADALFRADAWCENVLLELYIGNRMFKSGDMGRKSSTEEYFSDQPQFEVVRFEMRLQRTYGKVHVPPTEQINQCAALVRRAMRR</sequence>
<keyword evidence="2" id="KW-1185">Reference proteome</keyword>
<reference evidence="1 2" key="1">
    <citation type="submission" date="2024-06" db="EMBL/GenBank/DDBJ databases">
        <title>The Natural Products Discovery Center: Release of the First 8490 Sequenced Strains for Exploring Actinobacteria Biosynthetic Diversity.</title>
        <authorList>
            <person name="Kalkreuter E."/>
            <person name="Kautsar S.A."/>
            <person name="Yang D."/>
            <person name="Bader C.D."/>
            <person name="Teijaro C.N."/>
            <person name="Fluegel L."/>
            <person name="Davis C.M."/>
            <person name="Simpson J.R."/>
            <person name="Lauterbach L."/>
            <person name="Steele A.D."/>
            <person name="Gui C."/>
            <person name="Meng S."/>
            <person name="Li G."/>
            <person name="Viehrig K."/>
            <person name="Ye F."/>
            <person name="Su P."/>
            <person name="Kiefer A.F."/>
            <person name="Nichols A."/>
            <person name="Cepeda A.J."/>
            <person name="Yan W."/>
            <person name="Fan B."/>
            <person name="Jiang Y."/>
            <person name="Adhikari A."/>
            <person name="Zheng C.-J."/>
            <person name="Schuster L."/>
            <person name="Cowan T.M."/>
            <person name="Smanski M.J."/>
            <person name="Chevrette M.G."/>
            <person name="De Carvalho L.P.S."/>
            <person name="Shen B."/>
        </authorList>
    </citation>
    <scope>NUCLEOTIDE SEQUENCE [LARGE SCALE GENOMIC DNA]</scope>
    <source>
        <strain evidence="1 2">NPDC019434</strain>
    </source>
</reference>
<gene>
    <name evidence="1" type="ORF">ABZ507_18500</name>
</gene>
<accession>A0ABV2XD38</accession>